<proteinExistence type="predicted"/>
<evidence type="ECO:0000313" key="2">
    <source>
        <dbReference type="Proteomes" id="UP000029121"/>
    </source>
</evidence>
<dbReference type="Proteomes" id="UP000029121">
    <property type="component" value="Unassembled WGS sequence"/>
</dbReference>
<keyword evidence="2" id="KW-1185">Reference proteome</keyword>
<reference evidence="2" key="1">
    <citation type="journal article" date="2013" name="Nat. Genet.">
        <title>The Capsella rubella genome and the genomic consequences of rapid mating system evolution.</title>
        <authorList>
            <person name="Slotte T."/>
            <person name="Hazzouri K.M."/>
            <person name="Agren J.A."/>
            <person name="Koenig D."/>
            <person name="Maumus F."/>
            <person name="Guo Y.L."/>
            <person name="Steige K."/>
            <person name="Platts A.E."/>
            <person name="Escobar J.S."/>
            <person name="Newman L.K."/>
            <person name="Wang W."/>
            <person name="Mandakova T."/>
            <person name="Vello E."/>
            <person name="Smith L.M."/>
            <person name="Henz S.R."/>
            <person name="Steffen J."/>
            <person name="Takuno S."/>
            <person name="Brandvain Y."/>
            <person name="Coop G."/>
            <person name="Andolfatto P."/>
            <person name="Hu T.T."/>
            <person name="Blanchette M."/>
            <person name="Clark R.M."/>
            <person name="Quesneville H."/>
            <person name="Nordborg M."/>
            <person name="Gaut B.S."/>
            <person name="Lysak M.A."/>
            <person name="Jenkins J."/>
            <person name="Grimwood J."/>
            <person name="Chapman J."/>
            <person name="Prochnik S."/>
            <person name="Shu S."/>
            <person name="Rokhsar D."/>
            <person name="Schmutz J."/>
            <person name="Weigel D."/>
            <person name="Wright S.I."/>
        </authorList>
    </citation>
    <scope>NUCLEOTIDE SEQUENCE [LARGE SCALE GENOMIC DNA]</scope>
    <source>
        <strain evidence="2">cv. Monte Gargano</strain>
    </source>
</reference>
<organism evidence="1 2">
    <name type="scientific">Capsella rubella</name>
    <dbReference type="NCBI Taxonomy" id="81985"/>
    <lineage>
        <taxon>Eukaryota</taxon>
        <taxon>Viridiplantae</taxon>
        <taxon>Streptophyta</taxon>
        <taxon>Embryophyta</taxon>
        <taxon>Tracheophyta</taxon>
        <taxon>Spermatophyta</taxon>
        <taxon>Magnoliopsida</taxon>
        <taxon>eudicotyledons</taxon>
        <taxon>Gunneridae</taxon>
        <taxon>Pentapetalae</taxon>
        <taxon>rosids</taxon>
        <taxon>malvids</taxon>
        <taxon>Brassicales</taxon>
        <taxon>Brassicaceae</taxon>
        <taxon>Camelineae</taxon>
        <taxon>Capsella</taxon>
    </lineage>
</organism>
<sequence length="107" mass="12607">MDLFGELMDWKHSTETKLNASAKRFITMRRKFDMFLILLPPLVPTTITHQNSQINFVSIELVIRWWSQIWGDYGVAVVVTKESKVLWCLWRQRLLQVPTLINNVNSC</sequence>
<accession>R0HA21</accession>
<dbReference type="AlphaFoldDB" id="R0HA21"/>
<name>R0HA21_9BRAS</name>
<protein>
    <submittedName>
        <fullName evidence="1">Uncharacterized protein</fullName>
    </submittedName>
</protein>
<dbReference type="EMBL" id="KB870810">
    <property type="protein sequence ID" value="EOA21840.1"/>
    <property type="molecule type" value="Genomic_DNA"/>
</dbReference>
<gene>
    <name evidence="1" type="ORF">CARUB_v10002306mg</name>
</gene>
<evidence type="ECO:0000313" key="1">
    <source>
        <dbReference type="EMBL" id="EOA21840.1"/>
    </source>
</evidence>